<evidence type="ECO:0000313" key="2">
    <source>
        <dbReference type="Proteomes" id="UP000836387"/>
    </source>
</evidence>
<evidence type="ECO:0000313" key="1">
    <source>
        <dbReference type="EMBL" id="CAG9941591.1"/>
    </source>
</evidence>
<proteinExistence type="predicted"/>
<sequence>MSGFEIAGLIGAIPGVVTLVTECITLIHRCGSSKKLSSAGKGAHLQLVAIKDLLVAVDARCRDPKKVHWLLGDVRNIQQAVKELGEELENLALGMHQGRGQIC</sequence>
<accession>A0ACA9TKZ7</accession>
<comment type="caution">
    <text evidence="1">The sequence shown here is derived from an EMBL/GenBank/DDBJ whole genome shotgun (WGS) entry which is preliminary data.</text>
</comment>
<organism evidence="1 2">
    <name type="scientific">Clonostachys rosea f. rosea IK726</name>
    <dbReference type="NCBI Taxonomy" id="1349383"/>
    <lineage>
        <taxon>Eukaryota</taxon>
        <taxon>Fungi</taxon>
        <taxon>Dikarya</taxon>
        <taxon>Ascomycota</taxon>
        <taxon>Pezizomycotina</taxon>
        <taxon>Sordariomycetes</taxon>
        <taxon>Hypocreomycetidae</taxon>
        <taxon>Hypocreales</taxon>
        <taxon>Bionectriaceae</taxon>
        <taxon>Clonostachys</taxon>
    </lineage>
</organism>
<reference evidence="1" key="2">
    <citation type="submission" date="2021-10" db="EMBL/GenBank/DDBJ databases">
        <authorList>
            <person name="Piombo E."/>
        </authorList>
    </citation>
    <scope>NUCLEOTIDE SEQUENCE</scope>
</reference>
<protein>
    <submittedName>
        <fullName evidence="1">Uncharacterized protein</fullName>
    </submittedName>
</protein>
<gene>
    <name evidence="1" type="ORF">CRV2_00003022</name>
</gene>
<reference evidence="1" key="1">
    <citation type="submission" date="2020-04" db="EMBL/GenBank/DDBJ databases">
        <authorList>
            <person name="Broberg M."/>
        </authorList>
    </citation>
    <scope>NUCLEOTIDE SEQUENCE</scope>
</reference>
<dbReference type="Proteomes" id="UP000836387">
    <property type="component" value="Unassembled WGS sequence"/>
</dbReference>
<dbReference type="EMBL" id="CADEHS020000005">
    <property type="protein sequence ID" value="CAG9941591.1"/>
    <property type="molecule type" value="Genomic_DNA"/>
</dbReference>
<keyword evidence="2" id="KW-1185">Reference proteome</keyword>
<name>A0ACA9TKZ7_BIOOC</name>